<proteinExistence type="predicted"/>
<protein>
    <recommendedName>
        <fullName evidence="3">Maf-like protein</fullName>
    </recommendedName>
</protein>
<sequence length="134" mass="15080">MELKEVLENENHIVLHPEVEFEMKGDDTSVGAYFERNGGIDAFPPEHEVWKKKGDAIAKHFQKIDACDAILVTNYEKKGIENYIGGNTFLEIGYAFGAGKKIFILNSIPSELSYKEEILGMQPIVLHGDILKLQ</sequence>
<reference evidence="1 2" key="1">
    <citation type="journal article" date="2016" name="Nat. Commun.">
        <title>Thousands of microbial genomes shed light on interconnected biogeochemical processes in an aquifer system.</title>
        <authorList>
            <person name="Anantharaman K."/>
            <person name="Brown C.T."/>
            <person name="Hug L.A."/>
            <person name="Sharon I."/>
            <person name="Castelle C.J."/>
            <person name="Probst A.J."/>
            <person name="Thomas B.C."/>
            <person name="Singh A."/>
            <person name="Wilkins M.J."/>
            <person name="Karaoz U."/>
            <person name="Brodie E.L."/>
            <person name="Williams K.H."/>
            <person name="Hubbard S.S."/>
            <person name="Banfield J.F."/>
        </authorList>
    </citation>
    <scope>NUCLEOTIDE SEQUENCE [LARGE SCALE GENOMIC DNA]</scope>
</reference>
<organism evidence="1 2">
    <name type="scientific">Candidatus Kaiserbacteria bacterium RIFCSPHIGHO2_02_FULL_50_50</name>
    <dbReference type="NCBI Taxonomy" id="1798492"/>
    <lineage>
        <taxon>Bacteria</taxon>
        <taxon>Candidatus Kaiseribacteriota</taxon>
    </lineage>
</organism>
<evidence type="ECO:0000313" key="2">
    <source>
        <dbReference type="Proteomes" id="UP000178794"/>
    </source>
</evidence>
<evidence type="ECO:0000313" key="1">
    <source>
        <dbReference type="EMBL" id="OGG59148.1"/>
    </source>
</evidence>
<dbReference type="Proteomes" id="UP000178794">
    <property type="component" value="Unassembled WGS sequence"/>
</dbReference>
<dbReference type="Gene3D" id="3.40.50.450">
    <property type="match status" value="1"/>
</dbReference>
<dbReference type="AlphaFoldDB" id="A0A1F6DCI9"/>
<name>A0A1F6DCI9_9BACT</name>
<accession>A0A1F6DCI9</accession>
<dbReference type="EMBL" id="MFLF01000020">
    <property type="protein sequence ID" value="OGG59148.1"/>
    <property type="molecule type" value="Genomic_DNA"/>
</dbReference>
<gene>
    <name evidence="1" type="ORF">A3C89_01940</name>
</gene>
<comment type="caution">
    <text evidence="1">The sequence shown here is derived from an EMBL/GenBank/DDBJ whole genome shotgun (WGS) entry which is preliminary data.</text>
</comment>
<evidence type="ECO:0008006" key="3">
    <source>
        <dbReference type="Google" id="ProtNLM"/>
    </source>
</evidence>
<dbReference type="STRING" id="1798492.A3C89_01940"/>